<accession>A0A0F9W3I6</accession>
<evidence type="ECO:0000313" key="1">
    <source>
        <dbReference type="EMBL" id="KKN80246.1"/>
    </source>
</evidence>
<name>A0A0F9W3I6_9ZZZZ</name>
<dbReference type="EMBL" id="LAZR01000234">
    <property type="protein sequence ID" value="KKN80246.1"/>
    <property type="molecule type" value="Genomic_DNA"/>
</dbReference>
<gene>
    <name evidence="1" type="ORF">LCGC14_0332150</name>
</gene>
<proteinExistence type="predicted"/>
<comment type="caution">
    <text evidence="1">The sequence shown here is derived from an EMBL/GenBank/DDBJ whole genome shotgun (WGS) entry which is preliminary data.</text>
</comment>
<protein>
    <submittedName>
        <fullName evidence="1">Uncharacterized protein</fullName>
    </submittedName>
</protein>
<dbReference type="AlphaFoldDB" id="A0A0F9W3I6"/>
<sequence>MDPKRASIPEGASVPDGMGGHLVWINGQWRRSAAPKLAPPAPKADGSIIEIAPLIKGEFHLEVHDILPDGTAVLNEKESFSDLNLIVANAPLIMALNLGGIDSANNRIGGVQWGDGPDPTTPPPPAATDTALENLILTTTTVFPPTTGTTFVQFSSTMDTATGNGNVFTEAGLVTVANGPRMFARKTFPGITKDSNKTLTVRWVISFLQNASGCDCQGIGLFGELGPINRFKFVAVGGEVAIAVPLTFSAGLNRLWVWRNGKRIFSGDGYTENHPVGITALSPAAVAGEVFFFEVLE</sequence>
<reference evidence="1" key="1">
    <citation type="journal article" date="2015" name="Nature">
        <title>Complex archaea that bridge the gap between prokaryotes and eukaryotes.</title>
        <authorList>
            <person name="Spang A."/>
            <person name="Saw J.H."/>
            <person name="Jorgensen S.L."/>
            <person name="Zaremba-Niedzwiedzka K."/>
            <person name="Martijn J."/>
            <person name="Lind A.E."/>
            <person name="van Eijk R."/>
            <person name="Schleper C."/>
            <person name="Guy L."/>
            <person name="Ettema T.J."/>
        </authorList>
    </citation>
    <scope>NUCLEOTIDE SEQUENCE</scope>
</reference>
<organism evidence="1">
    <name type="scientific">marine sediment metagenome</name>
    <dbReference type="NCBI Taxonomy" id="412755"/>
    <lineage>
        <taxon>unclassified sequences</taxon>
        <taxon>metagenomes</taxon>
        <taxon>ecological metagenomes</taxon>
    </lineage>
</organism>